<keyword evidence="2" id="KW-1133">Transmembrane helix</keyword>
<keyword evidence="4" id="KW-1185">Reference proteome</keyword>
<feature type="compositionally biased region" description="Basic and acidic residues" evidence="1">
    <location>
        <begin position="162"/>
        <end position="171"/>
    </location>
</feature>
<keyword evidence="2" id="KW-0472">Membrane</keyword>
<gene>
    <name evidence="3" type="ORF">CY0110_27550</name>
</gene>
<comment type="caution">
    <text evidence="3">The sequence shown here is derived from an EMBL/GenBank/DDBJ whole genome shotgun (WGS) entry which is preliminary data.</text>
</comment>
<feature type="compositionally biased region" description="Acidic residues" evidence="1">
    <location>
        <begin position="109"/>
        <end position="121"/>
    </location>
</feature>
<reference evidence="3 4" key="1">
    <citation type="submission" date="2007-03" db="EMBL/GenBank/DDBJ databases">
        <authorList>
            <person name="Stal L."/>
            <person name="Ferriera S."/>
            <person name="Johnson J."/>
            <person name="Kravitz S."/>
            <person name="Beeson K."/>
            <person name="Sutton G."/>
            <person name="Rogers Y.-H."/>
            <person name="Friedman R."/>
            <person name="Frazier M."/>
            <person name="Venter J.C."/>
        </authorList>
    </citation>
    <scope>NUCLEOTIDE SEQUENCE [LARGE SCALE GENOMIC DNA]</scope>
    <source>
        <strain evidence="3 4">CCY0110</strain>
    </source>
</reference>
<dbReference type="AlphaFoldDB" id="A3IR50"/>
<sequence length="230" mass="26397">MAIGTGIILLQNQQPIILYFLGTDEETALFALNLPLAIWILIFTLAGIISSFLIQLFTRSSRVLSFNKPRNSRPRSPEPAETPYQRPEPKKKSDWETPPPPEWENNSETQEDDAWDIEEPPEEKTIPRNPSTVQDTRSEFEKQQPPRTVSQEGTVYSYTYRELSDRSDRVASEPPPNPPKSEQSEDKTPPPPPNGDVYDAQYRIITPPYQPSQESNDEDEENEEDPENWI</sequence>
<evidence type="ECO:0000256" key="2">
    <source>
        <dbReference type="SAM" id="Phobius"/>
    </source>
</evidence>
<evidence type="ECO:0000256" key="1">
    <source>
        <dbReference type="SAM" id="MobiDB-lite"/>
    </source>
</evidence>
<feature type="compositionally biased region" description="Polar residues" evidence="1">
    <location>
        <begin position="145"/>
        <end position="157"/>
    </location>
</feature>
<protein>
    <recommendedName>
        <fullName evidence="5">Lipopolysaccharide assembly protein A domain-containing protein</fullName>
    </recommendedName>
</protein>
<dbReference type="eggNOG" id="COG5416">
    <property type="taxonomic scope" value="Bacteria"/>
</dbReference>
<dbReference type="Proteomes" id="UP000003781">
    <property type="component" value="Unassembled WGS sequence"/>
</dbReference>
<name>A3IR50_9CHRO</name>
<accession>A3IR50</accession>
<evidence type="ECO:0000313" key="3">
    <source>
        <dbReference type="EMBL" id="EAZ91040.1"/>
    </source>
</evidence>
<proteinExistence type="predicted"/>
<feature type="compositionally biased region" description="Acidic residues" evidence="1">
    <location>
        <begin position="215"/>
        <end position="230"/>
    </location>
</feature>
<organism evidence="3 4">
    <name type="scientific">Crocosphaera chwakensis CCY0110</name>
    <dbReference type="NCBI Taxonomy" id="391612"/>
    <lineage>
        <taxon>Bacteria</taxon>
        <taxon>Bacillati</taxon>
        <taxon>Cyanobacteriota</taxon>
        <taxon>Cyanophyceae</taxon>
        <taxon>Oscillatoriophycideae</taxon>
        <taxon>Chroococcales</taxon>
        <taxon>Aphanothecaceae</taxon>
        <taxon>Crocosphaera</taxon>
        <taxon>Crocosphaera chwakensis</taxon>
    </lineage>
</organism>
<feature type="region of interest" description="Disordered" evidence="1">
    <location>
        <begin position="66"/>
        <end position="230"/>
    </location>
</feature>
<keyword evidence="2" id="KW-0812">Transmembrane</keyword>
<feature type="transmembrane region" description="Helical" evidence="2">
    <location>
        <begin position="36"/>
        <end position="58"/>
    </location>
</feature>
<dbReference type="EMBL" id="AAXW01000017">
    <property type="protein sequence ID" value="EAZ91040.1"/>
    <property type="molecule type" value="Genomic_DNA"/>
</dbReference>
<evidence type="ECO:0000313" key="4">
    <source>
        <dbReference type="Proteomes" id="UP000003781"/>
    </source>
</evidence>
<evidence type="ECO:0008006" key="5">
    <source>
        <dbReference type="Google" id="ProtNLM"/>
    </source>
</evidence>